<proteinExistence type="predicted"/>
<dbReference type="RefSeq" id="WP_164566395.1">
    <property type="nucleotide sequence ID" value="NZ_WUFC01000020.1"/>
</dbReference>
<sequence>MIDTESTDDVRLRLVLADLRRQRAALEDTMTARMAEWRAEIENTTAAIRAIEVLLGVGHQIEGGSDGNSATTLVERKYTKKDNFSRKLRELARRAMIEAGHPLSRRDILSFALREGVELPSPDPAQFLGRVLWRSKEFVRMSDGYWLADRPFRHKVSL</sequence>
<gene>
    <name evidence="1" type="ORF">GR217_22840</name>
</gene>
<protein>
    <recommendedName>
        <fullName evidence="3">HTH HARE-type domain-containing protein</fullName>
    </recommendedName>
</protein>
<comment type="caution">
    <text evidence="1">The sequence shown here is derived from an EMBL/GenBank/DDBJ whole genome shotgun (WGS) entry which is preliminary data.</text>
</comment>
<dbReference type="AlphaFoldDB" id="A0AAE4YSP2"/>
<dbReference type="EMBL" id="WUFC01000020">
    <property type="protein sequence ID" value="NEI50525.1"/>
    <property type="molecule type" value="Genomic_DNA"/>
</dbReference>
<dbReference type="Proteomes" id="UP000661163">
    <property type="component" value="Unassembled WGS sequence"/>
</dbReference>
<reference evidence="1 2" key="1">
    <citation type="submission" date="2019-12" db="EMBL/GenBank/DDBJ databases">
        <title>Rhizobium genotypes associated with high levels of biological nitrogen fixation by grain legumes in a temperate-maritime cropping system.</title>
        <authorList>
            <person name="Maluk M."/>
            <person name="Francesc Ferrando Molina F."/>
            <person name="Lopez Del Egido L."/>
            <person name="Lafos M."/>
            <person name="Langarica-Fuentes A."/>
            <person name="Gebre Yohannes G."/>
            <person name="Young M.W."/>
            <person name="Martin P."/>
            <person name="Gantlett R."/>
            <person name="Kenicer G."/>
            <person name="Hawes C."/>
            <person name="Begg G.S."/>
            <person name="Quilliam R.S."/>
            <person name="Squire G.R."/>
            <person name="Poole P.S."/>
            <person name="Young P.W."/>
            <person name="Iannetta P.M."/>
            <person name="James E.K."/>
        </authorList>
    </citation>
    <scope>NUCLEOTIDE SEQUENCE [LARGE SCALE GENOMIC DNA]</scope>
    <source>
        <strain evidence="1 2">JHI985</strain>
    </source>
</reference>
<name>A0AAE4YSP2_9HYPH</name>
<evidence type="ECO:0000313" key="1">
    <source>
        <dbReference type="EMBL" id="NEI50525.1"/>
    </source>
</evidence>
<organism evidence="1 2">
    <name type="scientific">Rhizobium ruizarguesonis</name>
    <dbReference type="NCBI Taxonomy" id="2081791"/>
    <lineage>
        <taxon>Bacteria</taxon>
        <taxon>Pseudomonadati</taxon>
        <taxon>Pseudomonadota</taxon>
        <taxon>Alphaproteobacteria</taxon>
        <taxon>Hyphomicrobiales</taxon>
        <taxon>Rhizobiaceae</taxon>
        <taxon>Rhizobium/Agrobacterium group</taxon>
        <taxon>Rhizobium</taxon>
    </lineage>
</organism>
<accession>A0AAE4YSP2</accession>
<evidence type="ECO:0008006" key="3">
    <source>
        <dbReference type="Google" id="ProtNLM"/>
    </source>
</evidence>
<evidence type="ECO:0000313" key="2">
    <source>
        <dbReference type="Proteomes" id="UP000661163"/>
    </source>
</evidence>